<dbReference type="InterPro" id="IPR057847">
    <property type="entry name" value="ZMIZ1/ZMIZ2_GBD-like"/>
</dbReference>
<evidence type="ECO:0000256" key="4">
    <source>
        <dbReference type="PROSITE-ProRule" id="PRU00452"/>
    </source>
</evidence>
<dbReference type="Pfam" id="PF25527">
    <property type="entry name" value="GBD-like_ZMIZ1_ZMIZ2"/>
    <property type="match status" value="1"/>
</dbReference>
<sequence length="524" mass="57606">PSMCALGKEGWSHPNPSYSGGGGGSGGGKITQHHLQQQQHQMQHRPAPYSLPASRYGGPNPAYPPHYQPYPQPPLPPPHPYQQQPHHHHQQQQLQGLQDSEDSHSSRLNFCVPSGTLLGPFHVDHGLAMSRHQFELKPEVYKTLMSRADLELQFLACLANDPAALCNWPAGLTVSVNGSPVPITHQCRPVHLKQLLLQPGTGQANCLQLGLSACCCSHLFLLQLVHRPTVASVVQGLWRRRRLALESCVEKLKHLHQQQQLHQCALSLRCPISNHRIDLPARGSDCHHAQCFDLRTYLERNANFNTWRCPVCQKSAQLSGLEIDEFIFGLLEETRSSMVDRVLLDRDCRWRVPVLPHQHHQQQQLQQADGRAASPACAASGTQRQQQQKPVMSSASVMPSYPTSYAGASVRPAAVYPPYGQAPLSQPPWTYQQQQQQVPAAVASQSQQQSQQQQQQQQQYSSSYPPTNSTNASSCSTTDPASIKTDLDDLALEPLGGGDGNFGDLLSLLDEASTGGDSLLGGII</sequence>
<dbReference type="GO" id="GO:0061665">
    <property type="term" value="F:SUMO ligase activity"/>
    <property type="evidence" value="ECO:0007669"/>
    <property type="project" value="TreeGrafter"/>
</dbReference>
<dbReference type="Gene3D" id="3.30.40.10">
    <property type="entry name" value="Zinc/RING finger domain, C3HC4 (zinc finger)"/>
    <property type="match status" value="1"/>
</dbReference>
<dbReference type="Pfam" id="PF02891">
    <property type="entry name" value="zf-MIZ"/>
    <property type="match status" value="1"/>
</dbReference>
<proteinExistence type="predicted"/>
<dbReference type="STRING" id="282301.A0A267GBF2"/>
<feature type="region of interest" description="Disordered" evidence="5">
    <location>
        <begin position="1"/>
        <end position="108"/>
    </location>
</feature>
<keyword evidence="2 4" id="KW-0863">Zinc-finger</keyword>
<keyword evidence="3" id="KW-0862">Zinc</keyword>
<evidence type="ECO:0000256" key="5">
    <source>
        <dbReference type="SAM" id="MobiDB-lite"/>
    </source>
</evidence>
<feature type="non-terminal residue" evidence="7">
    <location>
        <position position="1"/>
    </location>
</feature>
<feature type="region of interest" description="Disordered" evidence="5">
    <location>
        <begin position="427"/>
        <end position="481"/>
    </location>
</feature>
<feature type="compositionally biased region" description="Pro residues" evidence="5">
    <location>
        <begin position="61"/>
        <end position="80"/>
    </location>
</feature>
<dbReference type="Proteomes" id="UP000215902">
    <property type="component" value="Unassembled WGS sequence"/>
</dbReference>
<evidence type="ECO:0000256" key="3">
    <source>
        <dbReference type="ARBA" id="ARBA00022833"/>
    </source>
</evidence>
<dbReference type="PROSITE" id="PS51044">
    <property type="entry name" value="ZF_SP_RING"/>
    <property type="match status" value="1"/>
</dbReference>
<dbReference type="GO" id="GO:0008270">
    <property type="term" value="F:zinc ion binding"/>
    <property type="evidence" value="ECO:0007669"/>
    <property type="project" value="UniProtKB-KW"/>
</dbReference>
<keyword evidence="8" id="KW-1185">Reference proteome</keyword>
<keyword evidence="1" id="KW-0479">Metal-binding</keyword>
<dbReference type="GO" id="GO:0000785">
    <property type="term" value="C:chromatin"/>
    <property type="evidence" value="ECO:0007669"/>
    <property type="project" value="TreeGrafter"/>
</dbReference>
<feature type="region of interest" description="Disordered" evidence="5">
    <location>
        <begin position="361"/>
        <end position="398"/>
    </location>
</feature>
<evidence type="ECO:0000259" key="6">
    <source>
        <dbReference type="PROSITE" id="PS51044"/>
    </source>
</evidence>
<organism evidence="7 8">
    <name type="scientific">Macrostomum lignano</name>
    <dbReference type="NCBI Taxonomy" id="282301"/>
    <lineage>
        <taxon>Eukaryota</taxon>
        <taxon>Metazoa</taxon>
        <taxon>Spiralia</taxon>
        <taxon>Lophotrochozoa</taxon>
        <taxon>Platyhelminthes</taxon>
        <taxon>Rhabditophora</taxon>
        <taxon>Macrostomorpha</taxon>
        <taxon>Macrostomida</taxon>
        <taxon>Macrostomidae</taxon>
        <taxon>Macrostomum</taxon>
    </lineage>
</organism>
<dbReference type="GO" id="GO:0006357">
    <property type="term" value="P:regulation of transcription by RNA polymerase II"/>
    <property type="evidence" value="ECO:0007669"/>
    <property type="project" value="TreeGrafter"/>
</dbReference>
<dbReference type="InterPro" id="IPR004181">
    <property type="entry name" value="Znf_MIZ"/>
</dbReference>
<dbReference type="AlphaFoldDB" id="A0A267GBF2"/>
<dbReference type="GO" id="GO:0016925">
    <property type="term" value="P:protein sumoylation"/>
    <property type="evidence" value="ECO:0007669"/>
    <property type="project" value="TreeGrafter"/>
</dbReference>
<dbReference type="InterPro" id="IPR013083">
    <property type="entry name" value="Znf_RING/FYVE/PHD"/>
</dbReference>
<protein>
    <recommendedName>
        <fullName evidence="6">SP-RING-type domain-containing protein</fullName>
    </recommendedName>
</protein>
<dbReference type="OrthoDB" id="27975at2759"/>
<evidence type="ECO:0000313" key="7">
    <source>
        <dbReference type="EMBL" id="PAA82582.1"/>
    </source>
</evidence>
<evidence type="ECO:0000256" key="2">
    <source>
        <dbReference type="ARBA" id="ARBA00022771"/>
    </source>
</evidence>
<dbReference type="GO" id="GO:0003712">
    <property type="term" value="F:transcription coregulator activity"/>
    <property type="evidence" value="ECO:0007669"/>
    <property type="project" value="TreeGrafter"/>
</dbReference>
<feature type="compositionally biased region" description="Gly residues" evidence="5">
    <location>
        <begin position="19"/>
        <end position="29"/>
    </location>
</feature>
<dbReference type="PANTHER" id="PTHR10782">
    <property type="entry name" value="ZINC FINGER MIZ DOMAIN-CONTAINING PROTEIN"/>
    <property type="match status" value="1"/>
</dbReference>
<name>A0A267GBF2_9PLAT</name>
<accession>A0A267GBF2</accession>
<comment type="caution">
    <text evidence="7">The sequence shown here is derived from an EMBL/GenBank/DDBJ whole genome shotgun (WGS) entry which is preliminary data.</text>
</comment>
<evidence type="ECO:0000256" key="1">
    <source>
        <dbReference type="ARBA" id="ARBA00022723"/>
    </source>
</evidence>
<dbReference type="EMBL" id="NIVC01000462">
    <property type="protein sequence ID" value="PAA82582.1"/>
    <property type="molecule type" value="Genomic_DNA"/>
</dbReference>
<feature type="domain" description="SP-RING-type" evidence="6">
    <location>
        <begin position="253"/>
        <end position="336"/>
    </location>
</feature>
<feature type="compositionally biased region" description="Low complexity" evidence="5">
    <location>
        <begin position="431"/>
        <end position="478"/>
    </location>
</feature>
<feature type="compositionally biased region" description="Polar residues" evidence="5">
    <location>
        <begin position="380"/>
        <end position="398"/>
    </location>
</feature>
<evidence type="ECO:0000313" key="8">
    <source>
        <dbReference type="Proteomes" id="UP000215902"/>
    </source>
</evidence>
<gene>
    <name evidence="7" type="ORF">BOX15_Mlig027470g2</name>
</gene>
<dbReference type="PANTHER" id="PTHR10782:SF4">
    <property type="entry name" value="TONALLI, ISOFORM E"/>
    <property type="match status" value="1"/>
</dbReference>
<reference evidence="7 8" key="1">
    <citation type="submission" date="2017-06" db="EMBL/GenBank/DDBJ databases">
        <title>A platform for efficient transgenesis in Macrostomum lignano, a flatworm model organism for stem cell research.</title>
        <authorList>
            <person name="Berezikov E."/>
        </authorList>
    </citation>
    <scope>NUCLEOTIDE SEQUENCE [LARGE SCALE GENOMIC DNA]</scope>
    <source>
        <strain evidence="7">DV1</strain>
        <tissue evidence="7">Whole organism</tissue>
    </source>
</reference>